<keyword evidence="4" id="KW-1185">Reference proteome</keyword>
<name>A3UAE4_CROAH</name>
<dbReference type="Pfam" id="PF14595">
    <property type="entry name" value="Thioredoxin_9"/>
    <property type="match status" value="1"/>
</dbReference>
<accession>A3UAE4</accession>
<proteinExistence type="predicted"/>
<dbReference type="PROSITE" id="PS51352">
    <property type="entry name" value="THIOREDOXIN_2"/>
    <property type="match status" value="1"/>
</dbReference>
<evidence type="ECO:0000313" key="4">
    <source>
        <dbReference type="Proteomes" id="UP000002297"/>
    </source>
</evidence>
<dbReference type="HOGENOM" id="CLU_121365_0_0_10"/>
<dbReference type="Proteomes" id="UP000002297">
    <property type="component" value="Chromosome"/>
</dbReference>
<dbReference type="RefSeq" id="WP_013188161.1">
    <property type="nucleotide sequence ID" value="NC_014230.1"/>
</dbReference>
<protein>
    <submittedName>
        <fullName evidence="3">Putative thioredoxin family protein</fullName>
    </submittedName>
</protein>
<dbReference type="STRING" id="216432.CA2559_12108"/>
<dbReference type="InterPro" id="IPR013766">
    <property type="entry name" value="Thioredoxin_domain"/>
</dbReference>
<reference evidence="3 4" key="1">
    <citation type="journal article" date="2010" name="J. Bacteriol.">
        <title>The complete genome sequence of Croceibacter atlanticus HTCC2559T.</title>
        <authorList>
            <person name="Oh H.M."/>
            <person name="Kang I."/>
            <person name="Ferriera S."/>
            <person name="Giovannoni S.J."/>
            <person name="Cho J.C."/>
        </authorList>
    </citation>
    <scope>NUCLEOTIDE SEQUENCE [LARGE SCALE GENOMIC DNA]</scope>
    <source>
        <strain evidence="4">ATCC BAA-628 / HTCC2559 / KCTC 12090</strain>
    </source>
</reference>
<gene>
    <name evidence="3" type="ordered locus">CA2559_12108</name>
</gene>
<dbReference type="InterPro" id="IPR036249">
    <property type="entry name" value="Thioredoxin-like_sf"/>
</dbReference>
<evidence type="ECO:0000313" key="3">
    <source>
        <dbReference type="EMBL" id="EAP86780.1"/>
    </source>
</evidence>
<organism evidence="3 4">
    <name type="scientific">Croceibacter atlanticus (strain ATCC BAA-628 / JCM 21780 / CIP 108009 / IAM 15332 / KCTC 12090 / HTCC2559)</name>
    <dbReference type="NCBI Taxonomy" id="216432"/>
    <lineage>
        <taxon>Bacteria</taxon>
        <taxon>Pseudomonadati</taxon>
        <taxon>Bacteroidota</taxon>
        <taxon>Flavobacteriia</taxon>
        <taxon>Flavobacteriales</taxon>
        <taxon>Flavobacteriaceae</taxon>
        <taxon>Croceibacter</taxon>
    </lineage>
</organism>
<dbReference type="SUPFAM" id="SSF52833">
    <property type="entry name" value="Thioredoxin-like"/>
    <property type="match status" value="1"/>
</dbReference>
<evidence type="ECO:0000259" key="2">
    <source>
        <dbReference type="PROSITE" id="PS51352"/>
    </source>
</evidence>
<keyword evidence="1" id="KW-0732">Signal</keyword>
<dbReference type="PROSITE" id="PS51257">
    <property type="entry name" value="PROKAR_LIPOPROTEIN"/>
    <property type="match status" value="1"/>
</dbReference>
<feature type="domain" description="Thioredoxin" evidence="2">
    <location>
        <begin position="38"/>
        <end position="181"/>
    </location>
</feature>
<feature type="chain" id="PRO_5002659120" evidence="1">
    <location>
        <begin position="24"/>
        <end position="187"/>
    </location>
</feature>
<sequence length="187" mass="21228">MRLTFFILVLCVTLMSCGHQKTAVESTATPTETTAKVDSIMVKTPSSILTKEDFMNAPYGDWFSPRYEDYSINAETAAAISKYINDYDIKVFMGTWCSDSKRETPKLYKLLEESGYNMANLEVISVDRKKVTPNNLQEGYNIIKVPTIIFSKNGKEVNRFVEYAQETLAEDILKIVSGQPYKHSYAE</sequence>
<dbReference type="EMBL" id="CP002046">
    <property type="protein sequence ID" value="EAP86780.1"/>
    <property type="molecule type" value="Genomic_DNA"/>
</dbReference>
<dbReference type="KEGG" id="cat:CA2559_12108"/>
<dbReference type="Gene3D" id="3.40.30.10">
    <property type="entry name" value="Glutaredoxin"/>
    <property type="match status" value="1"/>
</dbReference>
<dbReference type="eggNOG" id="COG0526">
    <property type="taxonomic scope" value="Bacteria"/>
</dbReference>
<feature type="signal peptide" evidence="1">
    <location>
        <begin position="1"/>
        <end position="23"/>
    </location>
</feature>
<dbReference type="AlphaFoldDB" id="A3UAE4"/>
<evidence type="ECO:0000256" key="1">
    <source>
        <dbReference type="SAM" id="SignalP"/>
    </source>
</evidence>
<dbReference type="GeneID" id="89454137"/>
<dbReference type="CDD" id="cd02947">
    <property type="entry name" value="TRX_family"/>
    <property type="match status" value="1"/>
</dbReference>